<dbReference type="EMBL" id="JAFBDZ010000001">
    <property type="protein sequence ID" value="MBM7584630.1"/>
    <property type="molecule type" value="Genomic_DNA"/>
</dbReference>
<name>A0ABS2N9V1_9BACI</name>
<sequence length="35" mass="4227">MVEFIRNLTEKIKQMIVGVFEFYCEDSLEETKKNN</sequence>
<protein>
    <submittedName>
        <fullName evidence="1">Uncharacterized protein</fullName>
    </submittedName>
</protein>
<organism evidence="1 2">
    <name type="scientific">Rossellomorea pakistanensis</name>
    <dbReference type="NCBI Taxonomy" id="992288"/>
    <lineage>
        <taxon>Bacteria</taxon>
        <taxon>Bacillati</taxon>
        <taxon>Bacillota</taxon>
        <taxon>Bacilli</taxon>
        <taxon>Bacillales</taxon>
        <taxon>Bacillaceae</taxon>
        <taxon>Rossellomorea</taxon>
    </lineage>
</organism>
<gene>
    <name evidence="1" type="ORF">JOC86_001167</name>
</gene>
<reference evidence="1 2" key="1">
    <citation type="submission" date="2021-01" db="EMBL/GenBank/DDBJ databases">
        <title>Genomic Encyclopedia of Type Strains, Phase IV (KMG-IV): sequencing the most valuable type-strain genomes for metagenomic binning, comparative biology and taxonomic classification.</title>
        <authorList>
            <person name="Goeker M."/>
        </authorList>
    </citation>
    <scope>NUCLEOTIDE SEQUENCE [LARGE SCALE GENOMIC DNA]</scope>
    <source>
        <strain evidence="1 2">DSM 24834</strain>
    </source>
</reference>
<comment type="caution">
    <text evidence="1">The sequence shown here is derived from an EMBL/GenBank/DDBJ whole genome shotgun (WGS) entry which is preliminary data.</text>
</comment>
<accession>A0ABS2N9V1</accession>
<dbReference type="Proteomes" id="UP001646157">
    <property type="component" value="Unassembled WGS sequence"/>
</dbReference>
<evidence type="ECO:0000313" key="1">
    <source>
        <dbReference type="EMBL" id="MBM7584630.1"/>
    </source>
</evidence>
<evidence type="ECO:0000313" key="2">
    <source>
        <dbReference type="Proteomes" id="UP001646157"/>
    </source>
</evidence>
<keyword evidence="2" id="KW-1185">Reference proteome</keyword>
<proteinExistence type="predicted"/>